<organism evidence="4 5">
    <name type="scientific">Teichococcus wenyumeiae</name>
    <dbReference type="NCBI Taxonomy" id="2478470"/>
    <lineage>
        <taxon>Bacteria</taxon>
        <taxon>Pseudomonadati</taxon>
        <taxon>Pseudomonadota</taxon>
        <taxon>Alphaproteobacteria</taxon>
        <taxon>Acetobacterales</taxon>
        <taxon>Roseomonadaceae</taxon>
        <taxon>Roseomonas</taxon>
    </lineage>
</organism>
<sequence length="308" mass="32428">MPDKTPPASPEPASPPAPMDAPMDLPLDALAAAPVAAPLDLAAMRAEIDRIDDALHDLLMRRAGISATMAASRVKGTAATFRPAREATILRRLLGRHAGPLPREVLVRLWRDIIASSLAQQGAFAMAVQGAADSKPAHLARGHFGLLTPMKLLPTTSRVLAAVAGGEASVAILPAPQDGEPGEAAWWMQMEAPRLQVVAALPFLAGRDGAEPQAFAIAPTAPEPSGQDRTLLRLEPAPDQSRARIAAAFAAAGLPPRWLQRRDLPAPMALAEVEGFLTPDDPRLASLPFPRIQILGAYAEPVTEDPAP</sequence>
<keyword evidence="5" id="KW-1185">Reference proteome</keyword>
<dbReference type="InterPro" id="IPR036979">
    <property type="entry name" value="CM_dom_sf"/>
</dbReference>
<evidence type="ECO:0000256" key="1">
    <source>
        <dbReference type="ARBA" id="ARBA00012404"/>
    </source>
</evidence>
<comment type="caution">
    <text evidence="4">The sequence shown here is derived from an EMBL/GenBank/DDBJ whole genome shotgun (WGS) entry which is preliminary data.</text>
</comment>
<dbReference type="Pfam" id="PF01817">
    <property type="entry name" value="CM_2"/>
    <property type="match status" value="1"/>
</dbReference>
<dbReference type="SUPFAM" id="SSF48600">
    <property type="entry name" value="Chorismate mutase II"/>
    <property type="match status" value="1"/>
</dbReference>
<accession>A0ABX9VIR9</accession>
<feature type="domain" description="Chorismate mutase" evidence="3">
    <location>
        <begin position="35"/>
        <end position="125"/>
    </location>
</feature>
<feature type="compositionally biased region" description="Pro residues" evidence="2">
    <location>
        <begin position="1"/>
        <end position="19"/>
    </location>
</feature>
<dbReference type="PROSITE" id="PS51168">
    <property type="entry name" value="CHORISMATE_MUT_2"/>
    <property type="match status" value="1"/>
</dbReference>
<evidence type="ECO:0000256" key="2">
    <source>
        <dbReference type="SAM" id="MobiDB-lite"/>
    </source>
</evidence>
<proteinExistence type="predicted"/>
<dbReference type="InterPro" id="IPR036263">
    <property type="entry name" value="Chorismate_II_sf"/>
</dbReference>
<dbReference type="EMBL" id="RFLX01000008">
    <property type="protein sequence ID" value="RMI24472.1"/>
    <property type="molecule type" value="Genomic_DNA"/>
</dbReference>
<dbReference type="EC" id="5.4.99.5" evidence="1"/>
<evidence type="ECO:0000259" key="3">
    <source>
        <dbReference type="PROSITE" id="PS51168"/>
    </source>
</evidence>
<evidence type="ECO:0000313" key="4">
    <source>
        <dbReference type="EMBL" id="RMI24472.1"/>
    </source>
</evidence>
<evidence type="ECO:0000313" key="5">
    <source>
        <dbReference type="Proteomes" id="UP000274097"/>
    </source>
</evidence>
<feature type="region of interest" description="Disordered" evidence="2">
    <location>
        <begin position="1"/>
        <end position="24"/>
    </location>
</feature>
<protein>
    <recommendedName>
        <fullName evidence="1">chorismate mutase</fullName>
        <ecNumber evidence="1">5.4.99.5</ecNumber>
    </recommendedName>
</protein>
<dbReference type="Gene3D" id="1.20.59.10">
    <property type="entry name" value="Chorismate mutase"/>
    <property type="match status" value="1"/>
</dbReference>
<reference evidence="4 5" key="1">
    <citation type="submission" date="2018-10" db="EMBL/GenBank/DDBJ databases">
        <title>Roseomonas sp. nov., isolated from feces of Tibetan antelopes in the Qinghai-Tibet plateau, China.</title>
        <authorList>
            <person name="Tian Z."/>
        </authorList>
    </citation>
    <scope>NUCLEOTIDE SEQUENCE [LARGE SCALE GENOMIC DNA]</scope>
    <source>
        <strain evidence="4 5">Z23</strain>
    </source>
</reference>
<dbReference type="InterPro" id="IPR002701">
    <property type="entry name" value="CM_II_prokaryot"/>
</dbReference>
<dbReference type="SMART" id="SM00830">
    <property type="entry name" value="CM_2"/>
    <property type="match status" value="1"/>
</dbReference>
<name>A0ABX9VIR9_9PROT</name>
<dbReference type="Proteomes" id="UP000274097">
    <property type="component" value="Unassembled WGS sequence"/>
</dbReference>
<gene>
    <name evidence="4" type="ORF">EBE87_12300</name>
</gene>